<feature type="repeat" description="ANK" evidence="1">
    <location>
        <begin position="335"/>
        <end position="367"/>
    </location>
</feature>
<feature type="repeat" description="ANK" evidence="1">
    <location>
        <begin position="302"/>
        <end position="334"/>
    </location>
</feature>
<dbReference type="SUPFAM" id="SSF47769">
    <property type="entry name" value="SAM/Pointed domain"/>
    <property type="match status" value="1"/>
</dbReference>
<proteinExistence type="predicted"/>
<feature type="transmembrane region" description="Helical" evidence="2">
    <location>
        <begin position="481"/>
        <end position="504"/>
    </location>
</feature>
<dbReference type="Pfam" id="PF07693">
    <property type="entry name" value="KAP_NTPase"/>
    <property type="match status" value="1"/>
</dbReference>
<reference evidence="6 7" key="1">
    <citation type="submission" date="2025-05" db="UniProtKB">
        <authorList>
            <consortium name="RefSeq"/>
        </authorList>
    </citation>
    <scope>IDENTIFICATION</scope>
</reference>
<evidence type="ECO:0000313" key="10">
    <source>
        <dbReference type="RefSeq" id="XP_065670857.1"/>
    </source>
</evidence>
<evidence type="ECO:0000259" key="3">
    <source>
        <dbReference type="Pfam" id="PF07693"/>
    </source>
</evidence>
<feature type="repeat" description="ANK" evidence="1">
    <location>
        <begin position="104"/>
        <end position="136"/>
    </location>
</feature>
<dbReference type="GeneID" id="100213216"/>
<dbReference type="InterPro" id="IPR002110">
    <property type="entry name" value="Ankyrin_rpt"/>
</dbReference>
<feature type="domain" description="KAP NTPase" evidence="3">
    <location>
        <begin position="428"/>
        <end position="875"/>
    </location>
</feature>
<evidence type="ECO:0000256" key="2">
    <source>
        <dbReference type="SAM" id="Phobius"/>
    </source>
</evidence>
<dbReference type="PROSITE" id="PS50088">
    <property type="entry name" value="ANK_REPEAT"/>
    <property type="match status" value="11"/>
</dbReference>
<feature type="repeat" description="ANK" evidence="1">
    <location>
        <begin position="38"/>
        <end position="70"/>
    </location>
</feature>
<dbReference type="InterPro" id="IPR036770">
    <property type="entry name" value="Ankyrin_rpt-contain_sf"/>
</dbReference>
<keyword evidence="1" id="KW-0040">ANK repeat</keyword>
<feature type="repeat" description="ANK" evidence="1">
    <location>
        <begin position="170"/>
        <end position="202"/>
    </location>
</feature>
<feature type="repeat" description="ANK" evidence="1">
    <location>
        <begin position="368"/>
        <end position="392"/>
    </location>
</feature>
<gene>
    <name evidence="6 7 8 9 10 11" type="primary">LOC100213216</name>
</gene>
<feature type="repeat" description="ANK" evidence="1">
    <location>
        <begin position="71"/>
        <end position="103"/>
    </location>
</feature>
<feature type="repeat" description="ANK" evidence="1">
    <location>
        <begin position="269"/>
        <end position="301"/>
    </location>
</feature>
<dbReference type="InterPro" id="IPR052771">
    <property type="entry name" value="Neurotrophin_sig_adaptor"/>
</dbReference>
<keyword evidence="2" id="KW-0812">Transmembrane</keyword>
<evidence type="ECO:0000313" key="9">
    <source>
        <dbReference type="RefSeq" id="XP_065670856.1"/>
    </source>
</evidence>
<feature type="transmembrane region" description="Helical" evidence="2">
    <location>
        <begin position="511"/>
        <end position="533"/>
    </location>
</feature>
<dbReference type="GO" id="GO:0016301">
    <property type="term" value="F:kinase activity"/>
    <property type="evidence" value="ECO:0007669"/>
    <property type="project" value="UniProtKB-KW"/>
</dbReference>
<evidence type="ECO:0000313" key="11">
    <source>
        <dbReference type="RefSeq" id="XP_065670858.1"/>
    </source>
</evidence>
<keyword evidence="6 7" id="KW-0418">Kinase</keyword>
<organism evidence="5 8">
    <name type="scientific">Hydra vulgaris</name>
    <name type="common">Hydra</name>
    <name type="synonym">Hydra attenuata</name>
    <dbReference type="NCBI Taxonomy" id="6087"/>
    <lineage>
        <taxon>Eukaryota</taxon>
        <taxon>Metazoa</taxon>
        <taxon>Cnidaria</taxon>
        <taxon>Hydrozoa</taxon>
        <taxon>Hydroidolina</taxon>
        <taxon>Anthoathecata</taxon>
        <taxon>Aplanulata</taxon>
        <taxon>Hydridae</taxon>
        <taxon>Hydra</taxon>
    </lineage>
</organism>
<evidence type="ECO:0000313" key="6">
    <source>
        <dbReference type="RefSeq" id="XP_065670852.1"/>
    </source>
</evidence>
<dbReference type="SMART" id="SM00248">
    <property type="entry name" value="ANK"/>
    <property type="match status" value="12"/>
</dbReference>
<dbReference type="Proteomes" id="UP001652625">
    <property type="component" value="Chromosome 12"/>
</dbReference>
<protein>
    <submittedName>
        <fullName evidence="6 7">Kinase D-interacting substrate of 220 kDa isoform X4</fullName>
    </submittedName>
</protein>
<evidence type="ECO:0000313" key="5">
    <source>
        <dbReference type="Proteomes" id="UP001652625"/>
    </source>
</evidence>
<dbReference type="RefSeq" id="XP_065670854.1">
    <property type="nucleotide sequence ID" value="XM_065814782.1"/>
</dbReference>
<keyword evidence="5" id="KW-1185">Reference proteome</keyword>
<dbReference type="RefSeq" id="XP_065670857.1">
    <property type="nucleotide sequence ID" value="XM_065814785.1"/>
</dbReference>
<dbReference type="Pfam" id="PF00023">
    <property type="entry name" value="Ank"/>
    <property type="match status" value="1"/>
</dbReference>
<dbReference type="SUPFAM" id="SSF48403">
    <property type="entry name" value="Ankyrin repeat"/>
    <property type="match status" value="1"/>
</dbReference>
<keyword evidence="6 7" id="KW-0808">Transferase</keyword>
<dbReference type="Pfam" id="PF12796">
    <property type="entry name" value="Ank_2"/>
    <property type="match status" value="4"/>
</dbReference>
<dbReference type="InterPro" id="IPR057092">
    <property type="entry name" value="SAM_KIDINS220"/>
</dbReference>
<keyword evidence="2" id="KW-0472">Membrane</keyword>
<feature type="repeat" description="ANK" evidence="1">
    <location>
        <begin position="137"/>
        <end position="169"/>
    </location>
</feature>
<feature type="transmembrane region" description="Helical" evidence="2">
    <location>
        <begin position="676"/>
        <end position="709"/>
    </location>
</feature>
<dbReference type="InterPro" id="IPR011646">
    <property type="entry name" value="KAP_P-loop"/>
</dbReference>
<dbReference type="PANTHER" id="PTHR24116:SF0">
    <property type="entry name" value="KINASE D-INTERACTING SUBSTRATE OF 220 KDA"/>
    <property type="match status" value="1"/>
</dbReference>
<feature type="domain" description="Kinase D-interacting substrate of 220 kDa-like SAM" evidence="4">
    <location>
        <begin position="1099"/>
        <end position="1177"/>
    </location>
</feature>
<dbReference type="RefSeq" id="XP_065670856.1">
    <property type="nucleotide sequence ID" value="XM_065814784.1"/>
</dbReference>
<name>A0ABM4D941_HYDVU</name>
<dbReference type="InterPro" id="IPR013761">
    <property type="entry name" value="SAM/pointed_sf"/>
</dbReference>
<accession>A0ABM4D941</accession>
<sequence>MMEENTQNQLFKAVEGGNLSNILKCISKIENLNQENSNGQTALILSAEKGFVDIVRELLNHDVEVNHRDEDGRTALIEAAKLGSIEIVTLLLDHGAKLSIPDLGGWTPLVWASYKGNTEVVRQLLLHAANPNERGQYSMTPLIWASGRGHSEVVRVLVQHGAKVEIADKYGTSALIWACRKGHLEVAKILISKGASCDVAGTHRWTPLIMASKGGFTEMVVLLLEQKLNVNAIDQDGRTALSWSAVEGYSDIVSKLLENGAQVNIPDKNGLTPLMLAAKEGHIAVIKILLVASAKVDTTDNEKRTALYYAIDQGHLDVATELINNGASCNHRDKDGETLLIRAAKKKHTQCAKVLLANGADSNASDKKGDTPLHIAVQNRHYSMCEVLVKDGHCSEELNFNNKTGEVSIDLARPTNASCDEKMDQNSAYLTTLADFFVDPSLSVPLSVGLFSKKENGKSPYAQKIMKLMEQYREHENISSFLLTMSVVIFIVMTATTIGLFVWISFTWIDAIATAIVIVILTLALIAFARIALLSFNNYINYVGVLLTNFLNRSLWFLKILYLVPLSNVSDSSVLPVHIITIDLSSKFFSSNSPITALVNMTNELTDAIEKDIGMFIPRLYRIFQASPNTSQSANNSLRWKKSCCCIPSIVLTLGVLFCLWVSIILYGVFGIHGTSAIVAIQIACCCVLICALLVYILRFILIVYCLVLSTKKRIRIMSNQPNIQEETFVSVLKQEIDLNSDMILSVDGFARRQTRIVLNVDFHETLEHDKVLHLINLLNILLCDAKHSFIIVISADPALLIKAANQIYESLGDSQKVAYDFLKSLFNLPYFILEPLKTKMNGIIPPEYQKEIGMILNDNQEELEWDLNDGFQISNELLNRSISSRDDRAISEREDTRLLSSRSPKLSIKEISPCKSDEHSVSLENIHDLSYLFRNDEFGSVADIKRIMNIVSLNGRILRNAHVPFQWTRLAIWVSLCDQWPCKSTWITILCLDGELNIPERMKVSQVNKLYGYGIPTISSTFLGNDSDSSSFDSFISSHKPSINVEDVRIFAPFMIYMDPAIRNAIVEYLIANRSRSPKVCSRSSTFSASKSIANSDHQLLYMTVKDIAYQLAEIDGMDDSLVPIYKNRILENNINGRVLATCDLNELRDVMQMKFGDWQLFKVWIMQNFQKNHSLVMRFPGNYNAFSEDNSFIDETPRFKLEHQESFTKGNVFNNFEPVTSIFQPVKNMKWNAPNCYKMSPSNSPRFRKQFKRMIVNEEITPKDTDTHAAFMGVENGWSLSADSGFASTDVDHNIKLALRKNSLPERKKNKNIENAQHSVDCSDTAKNLEFENRLSPEFANLSPETLENPLIKDSCQYKLNKSDKVDQVSFGVNKDRVTYISSLRPISLSEVPLPPAYMLDQSDVWPVDPPSEFIDDIDMSYSSSPSIGVDRKMVLKYAAKYQSMSTHISSSTDTEDHIIICEKNKEHLC</sequence>
<dbReference type="PANTHER" id="PTHR24116">
    <property type="entry name" value="KINASE D-INTERACTING SUBSTRATE OF 220 KDA"/>
    <property type="match status" value="1"/>
</dbReference>
<dbReference type="RefSeq" id="XP_065670853.1">
    <property type="nucleotide sequence ID" value="XM_065814781.1"/>
</dbReference>
<dbReference type="PRINTS" id="PR01415">
    <property type="entry name" value="ANKYRIN"/>
</dbReference>
<feature type="repeat" description="ANK" evidence="1">
    <location>
        <begin position="236"/>
        <end position="268"/>
    </location>
</feature>
<dbReference type="RefSeq" id="XP_065670852.1">
    <property type="nucleotide sequence ID" value="XM_065814780.1"/>
</dbReference>
<evidence type="ECO:0000259" key="4">
    <source>
        <dbReference type="Pfam" id="PF23307"/>
    </source>
</evidence>
<dbReference type="RefSeq" id="XP_065670858.1">
    <property type="nucleotide sequence ID" value="XM_065814786.1"/>
</dbReference>
<dbReference type="PROSITE" id="PS50297">
    <property type="entry name" value="ANK_REP_REGION"/>
    <property type="match status" value="10"/>
</dbReference>
<evidence type="ECO:0000313" key="7">
    <source>
        <dbReference type="RefSeq" id="XP_065670853.1"/>
    </source>
</evidence>
<evidence type="ECO:0000313" key="8">
    <source>
        <dbReference type="RefSeq" id="XP_065670854.1"/>
    </source>
</evidence>
<feature type="transmembrane region" description="Helical" evidence="2">
    <location>
        <begin position="645"/>
        <end position="670"/>
    </location>
</feature>
<feature type="repeat" description="ANK" evidence="1">
    <location>
        <begin position="203"/>
        <end position="235"/>
    </location>
</feature>
<keyword evidence="2" id="KW-1133">Transmembrane helix</keyword>
<evidence type="ECO:0000256" key="1">
    <source>
        <dbReference type="PROSITE-ProRule" id="PRU00023"/>
    </source>
</evidence>
<dbReference type="Pfam" id="PF23307">
    <property type="entry name" value="SAM_KIDINS220"/>
    <property type="match status" value="1"/>
</dbReference>
<dbReference type="Gene3D" id="1.25.40.20">
    <property type="entry name" value="Ankyrin repeat-containing domain"/>
    <property type="match status" value="4"/>
</dbReference>